<name>A0A3L6FYL2_MAIZE</name>
<organism evidence="2">
    <name type="scientific">Zea mays</name>
    <name type="common">Maize</name>
    <dbReference type="NCBI Taxonomy" id="4577"/>
    <lineage>
        <taxon>Eukaryota</taxon>
        <taxon>Viridiplantae</taxon>
        <taxon>Streptophyta</taxon>
        <taxon>Embryophyta</taxon>
        <taxon>Tracheophyta</taxon>
        <taxon>Spermatophyta</taxon>
        <taxon>Magnoliopsida</taxon>
        <taxon>Liliopsida</taxon>
        <taxon>Poales</taxon>
        <taxon>Poaceae</taxon>
        <taxon>PACMAD clade</taxon>
        <taxon>Panicoideae</taxon>
        <taxon>Andropogonodae</taxon>
        <taxon>Andropogoneae</taxon>
        <taxon>Tripsacinae</taxon>
        <taxon>Zea</taxon>
    </lineage>
</organism>
<dbReference type="EMBL" id="NCVQ01000003">
    <property type="protein sequence ID" value="PWZ39975.1"/>
    <property type="molecule type" value="Genomic_DNA"/>
</dbReference>
<comment type="caution">
    <text evidence="2">The sequence shown here is derived from an EMBL/GenBank/DDBJ whole genome shotgun (WGS) entry which is preliminary data.</text>
</comment>
<protein>
    <submittedName>
        <fullName evidence="2">Uncharacterized protein</fullName>
    </submittedName>
</protein>
<evidence type="ECO:0000256" key="1">
    <source>
        <dbReference type="SAM" id="MobiDB-lite"/>
    </source>
</evidence>
<gene>
    <name evidence="2" type="ORF">Zm00014a_026505</name>
</gene>
<sequence length="82" mass="8691">MGRSSDNGPGRRHRAPLGGGGSAGRSSWPDLGRPQRGGSGHNRAVGVWAELSLGVPQCRAHDSVEAGDRRWTGAWPHRAIDE</sequence>
<dbReference type="AlphaFoldDB" id="A0A3L6FYL2"/>
<reference evidence="2" key="1">
    <citation type="journal article" date="2018" name="Nat. Genet.">
        <title>Extensive intraspecific gene order and gene structural variations between Mo17 and other maize genomes.</title>
        <authorList>
            <person name="Sun S."/>
            <person name="Zhou Y."/>
            <person name="Chen J."/>
            <person name="Shi J."/>
            <person name="Zhao H."/>
            <person name="Zhao H."/>
            <person name="Song W."/>
            <person name="Zhang M."/>
            <person name="Cui Y."/>
            <person name="Dong X."/>
            <person name="Liu H."/>
            <person name="Ma X."/>
            <person name="Jiao Y."/>
            <person name="Wang B."/>
            <person name="Wei X."/>
            <person name="Stein J.C."/>
            <person name="Glaubitz J.C."/>
            <person name="Lu F."/>
            <person name="Yu G."/>
            <person name="Liang C."/>
            <person name="Fengler K."/>
            <person name="Li B."/>
            <person name="Rafalski A."/>
            <person name="Schnable P.S."/>
            <person name="Ware D.H."/>
            <person name="Buckler E.S."/>
            <person name="Lai J."/>
        </authorList>
    </citation>
    <scope>NUCLEOTIDE SEQUENCE [LARGE SCALE GENOMIC DNA]</scope>
    <source>
        <tissue evidence="2">Seedling</tissue>
    </source>
</reference>
<feature type="region of interest" description="Disordered" evidence="1">
    <location>
        <begin position="1"/>
        <end position="43"/>
    </location>
</feature>
<accession>A0A3L6FYL2</accession>
<proteinExistence type="predicted"/>
<dbReference type="Proteomes" id="UP000251960">
    <property type="component" value="Chromosome 2"/>
</dbReference>
<evidence type="ECO:0000313" key="2">
    <source>
        <dbReference type="EMBL" id="PWZ39975.1"/>
    </source>
</evidence>